<reference evidence="4" key="1">
    <citation type="submission" date="2020-09" db="EMBL/GenBank/DDBJ databases">
        <title>Streptomyces grisecoloratus sp. nov., isolated from cotton soil.</title>
        <authorList>
            <person name="Xing L."/>
        </authorList>
    </citation>
    <scope>NUCLEOTIDE SEQUENCE</scope>
    <source>
        <strain evidence="4">TRM S81-3</strain>
    </source>
</reference>
<dbReference type="Proteomes" id="UP000621210">
    <property type="component" value="Unassembled WGS sequence"/>
</dbReference>
<organism evidence="4 5">
    <name type="scientific">Streptomyces griseicoloratus</name>
    <dbReference type="NCBI Taxonomy" id="2752516"/>
    <lineage>
        <taxon>Bacteria</taxon>
        <taxon>Bacillati</taxon>
        <taxon>Actinomycetota</taxon>
        <taxon>Actinomycetes</taxon>
        <taxon>Kitasatosporales</taxon>
        <taxon>Streptomycetaceae</taxon>
        <taxon>Streptomyces</taxon>
    </lineage>
</organism>
<reference evidence="4" key="2">
    <citation type="submission" date="2020-09" db="EMBL/GenBank/DDBJ databases">
        <authorList>
            <person name="Luo X."/>
        </authorList>
    </citation>
    <scope>NUCLEOTIDE SEQUENCE</scope>
    <source>
        <strain evidence="4">TRM S81-3</strain>
    </source>
</reference>
<dbReference type="InterPro" id="IPR050631">
    <property type="entry name" value="PheA/TfdB_FAD_monoxygenase"/>
</dbReference>
<evidence type="ECO:0000256" key="1">
    <source>
        <dbReference type="ARBA" id="ARBA00023002"/>
    </source>
</evidence>
<evidence type="ECO:0000313" key="5">
    <source>
        <dbReference type="Proteomes" id="UP000621210"/>
    </source>
</evidence>
<dbReference type="Gene3D" id="3.30.70.2450">
    <property type="match status" value="1"/>
</dbReference>
<dbReference type="GO" id="GO:0071949">
    <property type="term" value="F:FAD binding"/>
    <property type="evidence" value="ECO:0007669"/>
    <property type="project" value="InterPro"/>
</dbReference>
<dbReference type="SUPFAM" id="SSF51905">
    <property type="entry name" value="FAD/NAD(P)-binding domain"/>
    <property type="match status" value="1"/>
</dbReference>
<keyword evidence="4" id="KW-0503">Monooxygenase</keyword>
<protein>
    <submittedName>
        <fullName evidence="4">FAD-dependent monooxygenase</fullName>
    </submittedName>
</protein>
<proteinExistence type="predicted"/>
<dbReference type="PRINTS" id="PR00420">
    <property type="entry name" value="RNGMNOXGNASE"/>
</dbReference>
<dbReference type="EMBL" id="JACVQF010000187">
    <property type="protein sequence ID" value="MBD0420417.1"/>
    <property type="molecule type" value="Genomic_DNA"/>
</dbReference>
<dbReference type="AlphaFoldDB" id="A0A926L568"/>
<gene>
    <name evidence="4" type="ORF">H0H10_14895</name>
</gene>
<comment type="caution">
    <text evidence="4">The sequence shown here is derived from an EMBL/GenBank/DDBJ whole genome shotgun (WGS) entry which is preliminary data.</text>
</comment>
<accession>A0A926L568</accession>
<dbReference type="RefSeq" id="WP_188181403.1">
    <property type="nucleotide sequence ID" value="NZ_JACVQF010000187.1"/>
</dbReference>
<keyword evidence="2" id="KW-0520">NAD</keyword>
<evidence type="ECO:0000313" key="4">
    <source>
        <dbReference type="EMBL" id="MBD0420417.1"/>
    </source>
</evidence>
<dbReference type="Pfam" id="PF01494">
    <property type="entry name" value="FAD_binding_3"/>
    <property type="match status" value="1"/>
</dbReference>
<sequence length="408" mass="43673">MTHSPHGTQPLPVVVAGAGPAGLTAALALRHHGLPVTVLEADAEDRVRPGSRALFVHRDSLALLGTISPGLDRTLAAHGVVWHTRRTVYRDREVFARTYPEAPAGTAPPFTSLRQVETEKHLLRACERAGVRFVWDAPVTGAESGPDGVRLFTADGTVYDAQYVIAADGARSTLRHALGITMSGTRSKAFHVVVDVAEDPADPMPLERVFTYEHPALGGRSVMRVPFAGGFQLDLQCKDGDVPEEWATEEAARRWVAQVVPAGYADRLLWVSRYHFLQVVADTFTDPQHRVLLVGEAAHLFPPFGARGMNSGIADAVAAAEAVATALSGGERAAAVGAFASARRAAAQFNSRAAGTALAHLRPRHRLTRVRQAVSARMAPLVPAWGEWLERAPYGPRSAPAAATAGRY</sequence>
<dbReference type="GO" id="GO:0004497">
    <property type="term" value="F:monooxygenase activity"/>
    <property type="evidence" value="ECO:0007669"/>
    <property type="project" value="UniProtKB-KW"/>
</dbReference>
<dbReference type="Gene3D" id="3.50.50.60">
    <property type="entry name" value="FAD/NAD(P)-binding domain"/>
    <property type="match status" value="1"/>
</dbReference>
<dbReference type="InterPro" id="IPR036188">
    <property type="entry name" value="FAD/NAD-bd_sf"/>
</dbReference>
<dbReference type="InterPro" id="IPR002938">
    <property type="entry name" value="FAD-bd"/>
</dbReference>
<keyword evidence="1" id="KW-0560">Oxidoreductase</keyword>
<evidence type="ECO:0000259" key="3">
    <source>
        <dbReference type="Pfam" id="PF01494"/>
    </source>
</evidence>
<keyword evidence="5" id="KW-1185">Reference proteome</keyword>
<dbReference type="PANTHER" id="PTHR43476">
    <property type="entry name" value="3-(3-HYDROXY-PHENYL)PROPIONATE/3-HYDROXYCINNAMIC ACID HYDROXYLASE"/>
    <property type="match status" value="1"/>
</dbReference>
<evidence type="ECO:0000256" key="2">
    <source>
        <dbReference type="ARBA" id="ARBA00023027"/>
    </source>
</evidence>
<name>A0A926L568_9ACTN</name>
<dbReference type="PANTHER" id="PTHR43476:SF4">
    <property type="entry name" value="BLR0106 PROTEIN"/>
    <property type="match status" value="1"/>
</dbReference>
<feature type="domain" description="FAD-binding" evidence="3">
    <location>
        <begin position="12"/>
        <end position="348"/>
    </location>
</feature>